<reference evidence="3" key="1">
    <citation type="submission" date="2014-09" db="EMBL/GenBank/DDBJ databases">
        <authorList>
            <person name="Magalhaes I.L.F."/>
            <person name="Oliveira U."/>
            <person name="Santos F.R."/>
            <person name="Vidigal T.H.D.A."/>
            <person name="Brescovit A.D."/>
            <person name="Santos A.J."/>
        </authorList>
    </citation>
    <scope>NUCLEOTIDE SEQUENCE</scope>
    <source>
        <tissue evidence="3">Shoot tissue taken approximately 20 cm above the soil surface</tissue>
    </source>
</reference>
<dbReference type="AlphaFoldDB" id="A0A0A9GEP7"/>
<feature type="transmembrane region" description="Helical" evidence="2">
    <location>
        <begin position="38"/>
        <end position="60"/>
    </location>
</feature>
<accession>A0A0A9GEP7</accession>
<keyword evidence="2" id="KW-1133">Transmembrane helix</keyword>
<evidence type="ECO:0000256" key="2">
    <source>
        <dbReference type="SAM" id="Phobius"/>
    </source>
</evidence>
<feature type="region of interest" description="Disordered" evidence="1">
    <location>
        <begin position="1"/>
        <end position="25"/>
    </location>
</feature>
<feature type="compositionally biased region" description="Basic residues" evidence="1">
    <location>
        <begin position="12"/>
        <end position="22"/>
    </location>
</feature>
<proteinExistence type="predicted"/>
<organism evidence="3">
    <name type="scientific">Arundo donax</name>
    <name type="common">Giant reed</name>
    <name type="synonym">Donax arundinaceus</name>
    <dbReference type="NCBI Taxonomy" id="35708"/>
    <lineage>
        <taxon>Eukaryota</taxon>
        <taxon>Viridiplantae</taxon>
        <taxon>Streptophyta</taxon>
        <taxon>Embryophyta</taxon>
        <taxon>Tracheophyta</taxon>
        <taxon>Spermatophyta</taxon>
        <taxon>Magnoliopsida</taxon>
        <taxon>Liliopsida</taxon>
        <taxon>Poales</taxon>
        <taxon>Poaceae</taxon>
        <taxon>PACMAD clade</taxon>
        <taxon>Arundinoideae</taxon>
        <taxon>Arundineae</taxon>
        <taxon>Arundo</taxon>
    </lineage>
</organism>
<keyword evidence="2" id="KW-0812">Transmembrane</keyword>
<evidence type="ECO:0000256" key="1">
    <source>
        <dbReference type="SAM" id="MobiDB-lite"/>
    </source>
</evidence>
<evidence type="ECO:0000313" key="3">
    <source>
        <dbReference type="EMBL" id="JAE23560.1"/>
    </source>
</evidence>
<dbReference type="EMBL" id="GBRH01174336">
    <property type="protein sequence ID" value="JAE23560.1"/>
    <property type="molecule type" value="Transcribed_RNA"/>
</dbReference>
<reference evidence="3" key="2">
    <citation type="journal article" date="2015" name="Data Brief">
        <title>Shoot transcriptome of the giant reed, Arundo donax.</title>
        <authorList>
            <person name="Barrero R.A."/>
            <person name="Guerrero F.D."/>
            <person name="Moolhuijzen P."/>
            <person name="Goolsby J.A."/>
            <person name="Tidwell J."/>
            <person name="Bellgard S.E."/>
            <person name="Bellgard M.I."/>
        </authorList>
    </citation>
    <scope>NUCLEOTIDE SEQUENCE</scope>
    <source>
        <tissue evidence="3">Shoot tissue taken approximately 20 cm above the soil surface</tissue>
    </source>
</reference>
<sequence length="69" mass="7713">MPRSSITTAAPRPRRSPRRAKPASRQSKVAVISVTLPIWLSIVVYVLIVIVSLAVVLFFLSLDHLYIKN</sequence>
<keyword evidence="2" id="KW-0472">Membrane</keyword>
<protein>
    <submittedName>
        <fullName evidence="3">Uncharacterized protein</fullName>
    </submittedName>
</protein>
<name>A0A0A9GEP7_ARUDO</name>